<comment type="caution">
    <text evidence="1">The sequence shown here is derived from an EMBL/GenBank/DDBJ whole genome shotgun (WGS) entry which is preliminary data.</text>
</comment>
<reference evidence="1 2" key="1">
    <citation type="journal article" date="2024" name="G3 (Bethesda)">
        <title>Genome assembly of Hibiscus sabdariffa L. provides insights into metabolisms of medicinal natural products.</title>
        <authorList>
            <person name="Kim T."/>
        </authorList>
    </citation>
    <scope>NUCLEOTIDE SEQUENCE [LARGE SCALE GENOMIC DNA]</scope>
    <source>
        <strain evidence="1">TK-2024</strain>
        <tissue evidence="1">Old leaves</tissue>
    </source>
</reference>
<accession>A0ABR2SVC1</accession>
<dbReference type="InterPro" id="IPR046848">
    <property type="entry name" value="E_motif"/>
</dbReference>
<keyword evidence="2" id="KW-1185">Reference proteome</keyword>
<organism evidence="1 2">
    <name type="scientific">Hibiscus sabdariffa</name>
    <name type="common">roselle</name>
    <dbReference type="NCBI Taxonomy" id="183260"/>
    <lineage>
        <taxon>Eukaryota</taxon>
        <taxon>Viridiplantae</taxon>
        <taxon>Streptophyta</taxon>
        <taxon>Embryophyta</taxon>
        <taxon>Tracheophyta</taxon>
        <taxon>Spermatophyta</taxon>
        <taxon>Magnoliopsida</taxon>
        <taxon>eudicotyledons</taxon>
        <taxon>Gunneridae</taxon>
        <taxon>Pentapetalae</taxon>
        <taxon>rosids</taxon>
        <taxon>malvids</taxon>
        <taxon>Malvales</taxon>
        <taxon>Malvaceae</taxon>
        <taxon>Malvoideae</taxon>
        <taxon>Hibiscus</taxon>
    </lineage>
</organism>
<name>A0ABR2SVC1_9ROSI</name>
<evidence type="ECO:0000313" key="2">
    <source>
        <dbReference type="Proteomes" id="UP001396334"/>
    </source>
</evidence>
<protein>
    <submittedName>
        <fullName evidence="1">Uncharacterized protein</fullName>
    </submittedName>
</protein>
<proteinExistence type="predicted"/>
<dbReference type="EMBL" id="JBBPBN010000011">
    <property type="protein sequence ID" value="KAK9028985.1"/>
    <property type="molecule type" value="Genomic_DNA"/>
</dbReference>
<dbReference type="Proteomes" id="UP001396334">
    <property type="component" value="Unassembled WGS sequence"/>
</dbReference>
<sequence>MIAKMVLELNLDNLEIHTLVSKFFAKENMWDEVSSVRKLMKDSKKKKVFGYTVMDVNRKLHALLMGDNDNNFVVLFHVDEDYESEMTIHIRREFVDPNLVEIKRDWGKETIIVVYGTVLKCFELKSKNDVKQYAKRTYVGSNENGARRSMEGHQFFFCKL</sequence>
<gene>
    <name evidence="1" type="ORF">V6N11_026115</name>
</gene>
<dbReference type="Pfam" id="PF20431">
    <property type="entry name" value="E_motif"/>
    <property type="match status" value="1"/>
</dbReference>
<evidence type="ECO:0000313" key="1">
    <source>
        <dbReference type="EMBL" id="KAK9028985.1"/>
    </source>
</evidence>